<accession>M5PSG8</accession>
<dbReference type="AlphaFoldDB" id="M5PSG8"/>
<dbReference type="RefSeq" id="WP_005986393.1">
    <property type="nucleotide sequence ID" value="NZ_AOSV01000019.1"/>
</dbReference>
<dbReference type="GO" id="GO:0005737">
    <property type="term" value="C:cytoplasm"/>
    <property type="evidence" value="ECO:0007669"/>
    <property type="project" value="InterPro"/>
</dbReference>
<protein>
    <recommendedName>
        <fullName evidence="3">Peroxiredoxin</fullName>
    </recommendedName>
</protein>
<proteinExistence type="predicted"/>
<dbReference type="InterPro" id="IPR007215">
    <property type="entry name" value="Sulphur_relay_TusB/DsrH"/>
</dbReference>
<dbReference type="SUPFAM" id="SSF75169">
    <property type="entry name" value="DsrEFH-like"/>
    <property type="match status" value="1"/>
</dbReference>
<reference evidence="1 2" key="1">
    <citation type="journal article" date="2013" name="Genome Announc.">
        <title>Draft Genome Sequence for Desulfovibrio africanus Strain PCS.</title>
        <authorList>
            <person name="Brown S.D."/>
            <person name="Utturkar S.M."/>
            <person name="Arkin A.P."/>
            <person name="Deutschbauer A.M."/>
            <person name="Elias D.A."/>
            <person name="Hazen T.C."/>
            <person name="Chakraborty R."/>
        </authorList>
    </citation>
    <scope>NUCLEOTIDE SEQUENCE [LARGE SCALE GENOMIC DNA]</scope>
    <source>
        <strain evidence="1 2">PCS</strain>
    </source>
</reference>
<dbReference type="Pfam" id="PF04077">
    <property type="entry name" value="DsrH"/>
    <property type="match status" value="1"/>
</dbReference>
<organism evidence="1 2">
    <name type="scientific">Desulfocurvibacter africanus PCS</name>
    <dbReference type="NCBI Taxonomy" id="1262666"/>
    <lineage>
        <taxon>Bacteria</taxon>
        <taxon>Pseudomonadati</taxon>
        <taxon>Thermodesulfobacteriota</taxon>
        <taxon>Desulfovibrionia</taxon>
        <taxon>Desulfovibrionales</taxon>
        <taxon>Desulfovibrionaceae</taxon>
        <taxon>Desulfocurvibacter</taxon>
    </lineage>
</organism>
<evidence type="ECO:0008006" key="3">
    <source>
        <dbReference type="Google" id="ProtNLM"/>
    </source>
</evidence>
<gene>
    <name evidence="1" type="ORF">PCS_01833</name>
</gene>
<dbReference type="OrthoDB" id="5458235at2"/>
<dbReference type="PATRIC" id="fig|1262666.3.peg.1856"/>
<evidence type="ECO:0000313" key="1">
    <source>
        <dbReference type="EMBL" id="EMG37322.1"/>
    </source>
</evidence>
<evidence type="ECO:0000313" key="2">
    <source>
        <dbReference type="Proteomes" id="UP000011922"/>
    </source>
</evidence>
<dbReference type="EMBL" id="AOSV01000019">
    <property type="protein sequence ID" value="EMG37322.1"/>
    <property type="molecule type" value="Genomic_DNA"/>
</dbReference>
<dbReference type="GO" id="GO:0002143">
    <property type="term" value="P:tRNA wobble position uridine thiolation"/>
    <property type="evidence" value="ECO:0007669"/>
    <property type="project" value="InterPro"/>
</dbReference>
<dbReference type="InterPro" id="IPR027396">
    <property type="entry name" value="DsrEFH-like"/>
</dbReference>
<name>M5PSG8_DESAF</name>
<comment type="caution">
    <text evidence="1">The sequence shown here is derived from an EMBL/GenBank/DDBJ whole genome shotgun (WGS) entry which is preliminary data.</text>
</comment>
<dbReference type="Proteomes" id="UP000011922">
    <property type="component" value="Unassembled WGS sequence"/>
</dbReference>
<dbReference type="Gene3D" id="3.40.1260.10">
    <property type="entry name" value="DsrEFH-like"/>
    <property type="match status" value="1"/>
</dbReference>
<sequence length="110" mass="12277">MIQSACWVVTKAPGVELAALGLRTAWATHQNGFETRLLFLEEGVWCLLGGPGYITTMIKDYAREGGELFCLRTDLERRGIKADALVPGVRIIDEEEAAELRENSETINYF</sequence>